<evidence type="ECO:0000313" key="7">
    <source>
        <dbReference type="Proteomes" id="UP000249066"/>
    </source>
</evidence>
<gene>
    <name evidence="6" type="ORF">DI623_13615</name>
</gene>
<accession>A0A2W5A076</accession>
<protein>
    <submittedName>
        <fullName evidence="6">Secretion system protein</fullName>
    </submittedName>
</protein>
<dbReference type="Pfam" id="PF13629">
    <property type="entry name" value="T2SS-T3SS_pil_N"/>
    <property type="match status" value="1"/>
</dbReference>
<evidence type="ECO:0000259" key="4">
    <source>
        <dbReference type="Pfam" id="PF00263"/>
    </source>
</evidence>
<dbReference type="GO" id="GO:0009306">
    <property type="term" value="P:protein secretion"/>
    <property type="evidence" value="ECO:0007669"/>
    <property type="project" value="InterPro"/>
</dbReference>
<dbReference type="InterPro" id="IPR050810">
    <property type="entry name" value="Bact_Secretion_Sys_Channel"/>
</dbReference>
<dbReference type="Proteomes" id="UP000249066">
    <property type="component" value="Unassembled WGS sequence"/>
</dbReference>
<dbReference type="AlphaFoldDB" id="A0A2W5A076"/>
<feature type="chain" id="PRO_5015951916" evidence="3">
    <location>
        <begin position="29"/>
        <end position="537"/>
    </location>
</feature>
<dbReference type="PRINTS" id="PR00811">
    <property type="entry name" value="BCTERIALGSPD"/>
</dbReference>
<dbReference type="InterPro" id="IPR004846">
    <property type="entry name" value="T2SS/T3SS_dom"/>
</dbReference>
<feature type="signal peptide" evidence="3">
    <location>
        <begin position="1"/>
        <end position="28"/>
    </location>
</feature>
<dbReference type="Pfam" id="PF00263">
    <property type="entry name" value="Secretin"/>
    <property type="match status" value="1"/>
</dbReference>
<reference evidence="6 7" key="1">
    <citation type="submission" date="2017-08" db="EMBL/GenBank/DDBJ databases">
        <title>Infants hospitalized years apart are colonized by the same room-sourced microbial strains.</title>
        <authorList>
            <person name="Brooks B."/>
            <person name="Olm M.R."/>
            <person name="Firek B.A."/>
            <person name="Baker R."/>
            <person name="Thomas B.C."/>
            <person name="Morowitz M.J."/>
            <person name="Banfield J.F."/>
        </authorList>
    </citation>
    <scope>NUCLEOTIDE SEQUENCE [LARGE SCALE GENOMIC DNA]</scope>
    <source>
        <strain evidence="6">S2_018_000_R2_101</strain>
    </source>
</reference>
<feature type="region of interest" description="Disordered" evidence="2">
    <location>
        <begin position="483"/>
        <end position="537"/>
    </location>
</feature>
<comment type="caution">
    <text evidence="6">The sequence shown here is derived from an EMBL/GenBank/DDBJ whole genome shotgun (WGS) entry which is preliminary data.</text>
</comment>
<dbReference type="InterPro" id="IPR001775">
    <property type="entry name" value="GspD/PilQ"/>
</dbReference>
<dbReference type="EMBL" id="QFNN01000107">
    <property type="protein sequence ID" value="PZO87974.1"/>
    <property type="molecule type" value="Genomic_DNA"/>
</dbReference>
<feature type="compositionally biased region" description="Low complexity" evidence="2">
    <location>
        <begin position="502"/>
        <end position="515"/>
    </location>
</feature>
<evidence type="ECO:0000256" key="1">
    <source>
        <dbReference type="RuleBase" id="RU004003"/>
    </source>
</evidence>
<dbReference type="GO" id="GO:0015627">
    <property type="term" value="C:type II protein secretion system complex"/>
    <property type="evidence" value="ECO:0007669"/>
    <property type="project" value="TreeGrafter"/>
</dbReference>
<feature type="domain" description="Pilus formation protein N-terminal" evidence="5">
    <location>
        <begin position="36"/>
        <end position="105"/>
    </location>
</feature>
<sequence length="537" mass="55558">MRLRRSAGAVIAIAIAAAGLATPAPIGAAPTAQAPAGTINLSKGRGRMVTLSAPMSDLFVADDKVADVQVRSPTQLYIFAKDFGETTIYATAKGGAVVYSTNVRVGSNVETIDQMLSMAMPDAHITATPMNGLVLLTGTVANPDDAAEAERLTAAFVGKDMQVLTRLRTATPLQVNLQVRIAEVNRELVKSIGVNLMTRDNTGGFTFGLAQGRNFGSIGNTDLSGLPKLDASSIFGLPAGSLSLPFDPVSGQFISKAGTAFDLSKLAQGAGITNIGLAGKLFGVDVASAIDLAENSGLITTLANPNLTALSGETASFLAGGEVPIPISQGFNQVTIEYKQYGVSLAFTPTVLADGRISMRVRPEVSELTSTGAVVLNGFSVPALTTRRAETTVELGSGQSFMIGGLLKSTHNNSVDKAPGLGDLPILGALFRSNKFQRQETELIILVTPYLVRPVSANQLALPTDGYHAPTDAERLFQGKLFDGKSGEKRPVPTMAPPVTAPAPGGVPSGPQAAAEPAKKSKQESQVAAAAPGFSSK</sequence>
<name>A0A2W5A076_9SPHN</name>
<dbReference type="PANTHER" id="PTHR30332:SF17">
    <property type="entry name" value="TYPE IV PILIATION SYSTEM PROTEIN DR_0774-RELATED"/>
    <property type="match status" value="1"/>
</dbReference>
<dbReference type="PANTHER" id="PTHR30332">
    <property type="entry name" value="PROBABLE GENERAL SECRETION PATHWAY PROTEIN D"/>
    <property type="match status" value="1"/>
</dbReference>
<keyword evidence="3" id="KW-0732">Signal</keyword>
<feature type="domain" description="Type II/III secretion system secretin-like" evidence="4">
    <location>
        <begin position="294"/>
        <end position="453"/>
    </location>
</feature>
<evidence type="ECO:0000259" key="5">
    <source>
        <dbReference type="Pfam" id="PF13629"/>
    </source>
</evidence>
<dbReference type="InterPro" id="IPR032789">
    <property type="entry name" value="T2SS-T3SS_pil_N"/>
</dbReference>
<evidence type="ECO:0000313" key="6">
    <source>
        <dbReference type="EMBL" id="PZO87974.1"/>
    </source>
</evidence>
<comment type="similarity">
    <text evidence="1">Belongs to the bacterial secretin family.</text>
</comment>
<organism evidence="6 7">
    <name type="scientific">Sphingomonas sanxanigenens</name>
    <dbReference type="NCBI Taxonomy" id="397260"/>
    <lineage>
        <taxon>Bacteria</taxon>
        <taxon>Pseudomonadati</taxon>
        <taxon>Pseudomonadota</taxon>
        <taxon>Alphaproteobacteria</taxon>
        <taxon>Sphingomonadales</taxon>
        <taxon>Sphingomonadaceae</taxon>
        <taxon>Sphingomonas</taxon>
    </lineage>
</organism>
<proteinExistence type="inferred from homology"/>
<evidence type="ECO:0000256" key="3">
    <source>
        <dbReference type="SAM" id="SignalP"/>
    </source>
</evidence>
<evidence type="ECO:0000256" key="2">
    <source>
        <dbReference type="SAM" id="MobiDB-lite"/>
    </source>
</evidence>